<accession>A0A848EIB0</accession>
<proteinExistence type="predicted"/>
<comment type="caution">
    <text evidence="2">The sequence shown here is derived from an EMBL/GenBank/DDBJ whole genome shotgun (WGS) entry which is preliminary data.</text>
</comment>
<dbReference type="RefSeq" id="WP_170055920.1">
    <property type="nucleotide sequence ID" value="NZ_JABBKX010000009.1"/>
</dbReference>
<dbReference type="Pfam" id="PF14023">
    <property type="entry name" value="Bestrophin-like"/>
    <property type="match status" value="1"/>
</dbReference>
<feature type="transmembrane region" description="Helical" evidence="1">
    <location>
        <begin position="191"/>
        <end position="212"/>
    </location>
</feature>
<evidence type="ECO:0000313" key="3">
    <source>
        <dbReference type="Proteomes" id="UP000548582"/>
    </source>
</evidence>
<feature type="transmembrane region" description="Helical" evidence="1">
    <location>
        <begin position="6"/>
        <end position="28"/>
    </location>
</feature>
<feature type="transmembrane region" description="Helical" evidence="1">
    <location>
        <begin position="49"/>
        <end position="71"/>
    </location>
</feature>
<keyword evidence="1" id="KW-0472">Membrane</keyword>
<feature type="transmembrane region" description="Helical" evidence="1">
    <location>
        <begin position="219"/>
        <end position="236"/>
    </location>
</feature>
<keyword evidence="1" id="KW-1133">Transmembrane helix</keyword>
<gene>
    <name evidence="2" type="ORF">GWK16_20935</name>
</gene>
<reference evidence="2 3" key="1">
    <citation type="submission" date="2020-03" db="EMBL/GenBank/DDBJ databases">
        <authorList>
            <person name="Sun Q."/>
        </authorList>
    </citation>
    <scope>NUCLEOTIDE SEQUENCE [LARGE SCALE GENOMIC DNA]</scope>
    <source>
        <strain evidence="2 3">JC162</strain>
    </source>
</reference>
<evidence type="ECO:0008006" key="4">
    <source>
        <dbReference type="Google" id="ProtNLM"/>
    </source>
</evidence>
<protein>
    <recommendedName>
        <fullName evidence="4">DUF4239 domain-containing protein</fullName>
    </recommendedName>
</protein>
<name>A0A848EIB0_9PROT</name>
<keyword evidence="1" id="KW-0812">Transmembrane</keyword>
<dbReference type="EMBL" id="JABBKX010000009">
    <property type="protein sequence ID" value="NMJ43726.1"/>
    <property type="molecule type" value="Genomic_DNA"/>
</dbReference>
<dbReference type="InterPro" id="IPR025333">
    <property type="entry name" value="DUF4239"/>
</dbReference>
<dbReference type="Proteomes" id="UP000548582">
    <property type="component" value="Unassembled WGS sequence"/>
</dbReference>
<evidence type="ECO:0000313" key="2">
    <source>
        <dbReference type="EMBL" id="NMJ43726.1"/>
    </source>
</evidence>
<dbReference type="AlphaFoldDB" id="A0A848EIB0"/>
<keyword evidence="3" id="KW-1185">Reference proteome</keyword>
<organism evidence="2 3">
    <name type="scientific">Neoroseomonas marina</name>
    <dbReference type="NCBI Taxonomy" id="1232220"/>
    <lineage>
        <taxon>Bacteria</taxon>
        <taxon>Pseudomonadati</taxon>
        <taxon>Pseudomonadota</taxon>
        <taxon>Alphaproteobacteria</taxon>
        <taxon>Acetobacterales</taxon>
        <taxon>Acetobacteraceae</taxon>
        <taxon>Neoroseomonas</taxon>
    </lineage>
</organism>
<sequence>MVSNAVVELAAYSVFAFAGILLLLQGLAKEVGYYFGHRIALRKENPGEGVAVVVGGMLGLLAFVLALTLSFSSARFQERREGTLAEANAIGTAWLQAQAIGHPRAAEIARLLEPYASARRDFVVADRLSPQLDATTRRSNALQSEIWGHLSALVRERQDPLVSSLMNALNTTFDLATAERFAFALTFPPQLFWLLIGMSMVSMSALGFQLGLRQRPLRLLTFLLLGMWTATMTVILDMGSARVGSIRVGGQAYDWTIQGFQGGVTVPPLPAR</sequence>
<evidence type="ECO:0000256" key="1">
    <source>
        <dbReference type="SAM" id="Phobius"/>
    </source>
</evidence>